<proteinExistence type="predicted"/>
<dbReference type="EMBL" id="NAJL01000002">
    <property type="protein sequence ID" value="TKA33594.1"/>
    <property type="molecule type" value="Genomic_DNA"/>
</dbReference>
<name>A0A4U0UDW3_9PEZI</name>
<organism evidence="1 2">
    <name type="scientific">Salinomyces thailandicus</name>
    <dbReference type="NCBI Taxonomy" id="706561"/>
    <lineage>
        <taxon>Eukaryota</taxon>
        <taxon>Fungi</taxon>
        <taxon>Dikarya</taxon>
        <taxon>Ascomycota</taxon>
        <taxon>Pezizomycotina</taxon>
        <taxon>Dothideomycetes</taxon>
        <taxon>Dothideomycetidae</taxon>
        <taxon>Mycosphaerellales</taxon>
        <taxon>Teratosphaeriaceae</taxon>
        <taxon>Salinomyces</taxon>
    </lineage>
</organism>
<dbReference type="Proteomes" id="UP000308549">
    <property type="component" value="Unassembled WGS sequence"/>
</dbReference>
<dbReference type="OrthoDB" id="194443at2759"/>
<dbReference type="AlphaFoldDB" id="A0A4U0UDW3"/>
<gene>
    <name evidence="1" type="ORF">B0A50_00430</name>
</gene>
<protein>
    <recommendedName>
        <fullName evidence="3">BTB domain-containing protein</fullName>
    </recommendedName>
</protein>
<dbReference type="InterPro" id="IPR011333">
    <property type="entry name" value="SKP1/BTB/POZ_sf"/>
</dbReference>
<sequence>MATIEEARKLASSLRSDRLIEIRVGTTGDSRPFLVPQSTLERTSPYFTAALRREGFTEGREGVLRFPEDDLSAWEILLAWMTTGEVPELPEVRHSDEDSTEVDERREAAQLLAISCWPLGDAYNIPKFQDELVLQLMAHFQIYGVTKNVLSRTLHLSPVGSKLTKLVLEDAVMGCMSNDDVEAAIDGKNALSEFLRARERHRANDSVFDHRLDLGGHDFAGPYARWTDYVSESPHCHWVYTYVDPDCLSTQPCD</sequence>
<keyword evidence="2" id="KW-1185">Reference proteome</keyword>
<evidence type="ECO:0000313" key="1">
    <source>
        <dbReference type="EMBL" id="TKA33594.1"/>
    </source>
</evidence>
<dbReference type="Gene3D" id="3.30.710.10">
    <property type="entry name" value="Potassium Channel Kv1.1, Chain A"/>
    <property type="match status" value="1"/>
</dbReference>
<evidence type="ECO:0008006" key="3">
    <source>
        <dbReference type="Google" id="ProtNLM"/>
    </source>
</evidence>
<reference evidence="1 2" key="1">
    <citation type="submission" date="2017-03" db="EMBL/GenBank/DDBJ databases">
        <title>Genomes of endolithic fungi from Antarctica.</title>
        <authorList>
            <person name="Coleine C."/>
            <person name="Masonjones S."/>
            <person name="Stajich J.E."/>
        </authorList>
    </citation>
    <scope>NUCLEOTIDE SEQUENCE [LARGE SCALE GENOMIC DNA]</scope>
    <source>
        <strain evidence="1 2">CCFEE 6315</strain>
    </source>
</reference>
<evidence type="ECO:0000313" key="2">
    <source>
        <dbReference type="Proteomes" id="UP000308549"/>
    </source>
</evidence>
<accession>A0A4U0UDW3</accession>
<comment type="caution">
    <text evidence="1">The sequence shown here is derived from an EMBL/GenBank/DDBJ whole genome shotgun (WGS) entry which is preliminary data.</text>
</comment>